<feature type="region of interest" description="Disordered" evidence="1">
    <location>
        <begin position="1"/>
        <end position="24"/>
    </location>
</feature>
<reference evidence="2 3" key="1">
    <citation type="journal article" date="2017" name="Chemistry">
        <title>Isolation, Biosynthesis and Chemical Modifications of Rubterolones A-F: Rare Tropolone Alkaloids from Actinomadura sp. 5-2.</title>
        <authorList>
            <person name="Guo H."/>
            <person name="Benndorf R."/>
            <person name="Leichnitz D."/>
            <person name="Klassen J.L."/>
            <person name="Vollmers J."/>
            <person name="Gorls H."/>
            <person name="Steinacker M."/>
            <person name="Weigel C."/>
            <person name="Dahse H.M."/>
            <person name="Kaster A.K."/>
            <person name="de Beer Z.W."/>
            <person name="Poulsen M."/>
            <person name="Beemelmanns C."/>
        </authorList>
    </citation>
    <scope>NUCLEOTIDE SEQUENCE [LARGE SCALE GENOMIC DNA]</scope>
    <source>
        <strain evidence="2 3">5-2</strain>
    </source>
</reference>
<gene>
    <name evidence="2" type="ORF">BTM25_27160</name>
</gene>
<sequence>MSVCPGPCNAPHRASRRRPTTPPPAAGDPIWCTACSSLLRARLTELDDLAACVGTSLNRRATGLSERVSGTPGRPSPSPAVDDLDELLQTLLTWEDAYRESQNFALRPRRGRYAPTLSACVAWLTTHLDGLLTFDGAKDFGREILSLHRRLRARASLDGPPRKLTHPCPECDLLTLKHDPTADEIHCQACGWRAPATPAQQGHSLRSAS</sequence>
<evidence type="ECO:0000256" key="1">
    <source>
        <dbReference type="SAM" id="MobiDB-lite"/>
    </source>
</evidence>
<accession>A0A2P4UGD5</accession>
<evidence type="ECO:0000313" key="2">
    <source>
        <dbReference type="EMBL" id="POM24089.1"/>
    </source>
</evidence>
<dbReference type="EMBL" id="MTBP01000002">
    <property type="protein sequence ID" value="POM24089.1"/>
    <property type="molecule type" value="Genomic_DNA"/>
</dbReference>
<keyword evidence="3" id="KW-1185">Reference proteome</keyword>
<proteinExistence type="predicted"/>
<organism evidence="2 3">
    <name type="scientific">Actinomadura rubteroloni</name>
    <dbReference type="NCBI Taxonomy" id="1926885"/>
    <lineage>
        <taxon>Bacteria</taxon>
        <taxon>Bacillati</taxon>
        <taxon>Actinomycetota</taxon>
        <taxon>Actinomycetes</taxon>
        <taxon>Streptosporangiales</taxon>
        <taxon>Thermomonosporaceae</taxon>
        <taxon>Actinomadura</taxon>
    </lineage>
</organism>
<comment type="caution">
    <text evidence="2">The sequence shown here is derived from an EMBL/GenBank/DDBJ whole genome shotgun (WGS) entry which is preliminary data.</text>
</comment>
<dbReference type="AlphaFoldDB" id="A0A2P4UGD5"/>
<dbReference type="Proteomes" id="UP000242367">
    <property type="component" value="Unassembled WGS sequence"/>
</dbReference>
<name>A0A2P4UGD5_9ACTN</name>
<evidence type="ECO:0000313" key="3">
    <source>
        <dbReference type="Proteomes" id="UP000242367"/>
    </source>
</evidence>
<protein>
    <submittedName>
        <fullName evidence="2">Uncharacterized protein</fullName>
    </submittedName>
</protein>